<dbReference type="Proteomes" id="UP001054837">
    <property type="component" value="Unassembled WGS sequence"/>
</dbReference>
<evidence type="ECO:0000256" key="2">
    <source>
        <dbReference type="PIRSR" id="PIRSR601461-2"/>
    </source>
</evidence>
<feature type="disulfide bond" evidence="2">
    <location>
        <begin position="118"/>
        <end position="151"/>
    </location>
</feature>
<dbReference type="GO" id="GO:0004190">
    <property type="term" value="F:aspartic-type endopeptidase activity"/>
    <property type="evidence" value="ECO:0007669"/>
    <property type="project" value="InterPro"/>
</dbReference>
<dbReference type="Gene3D" id="2.40.70.10">
    <property type="entry name" value="Acid Proteases"/>
    <property type="match status" value="1"/>
</dbReference>
<evidence type="ECO:0000313" key="4">
    <source>
        <dbReference type="EMBL" id="GIY44066.1"/>
    </source>
</evidence>
<organism evidence="4 5">
    <name type="scientific">Caerostris darwini</name>
    <dbReference type="NCBI Taxonomy" id="1538125"/>
    <lineage>
        <taxon>Eukaryota</taxon>
        <taxon>Metazoa</taxon>
        <taxon>Ecdysozoa</taxon>
        <taxon>Arthropoda</taxon>
        <taxon>Chelicerata</taxon>
        <taxon>Arachnida</taxon>
        <taxon>Araneae</taxon>
        <taxon>Araneomorphae</taxon>
        <taxon>Entelegynae</taxon>
        <taxon>Araneoidea</taxon>
        <taxon>Araneidae</taxon>
        <taxon>Caerostris</taxon>
    </lineage>
</organism>
<evidence type="ECO:0000313" key="5">
    <source>
        <dbReference type="Proteomes" id="UP001054837"/>
    </source>
</evidence>
<dbReference type="SUPFAM" id="SSF50630">
    <property type="entry name" value="Acid proteases"/>
    <property type="match status" value="1"/>
</dbReference>
<dbReference type="InterPro" id="IPR033121">
    <property type="entry name" value="PEPTIDASE_A1"/>
</dbReference>
<keyword evidence="4" id="KW-0378">Hydrolase</keyword>
<keyword evidence="4" id="KW-0645">Protease</keyword>
<dbReference type="InterPro" id="IPR001461">
    <property type="entry name" value="Aspartic_peptidase_A1"/>
</dbReference>
<protein>
    <submittedName>
        <fullName evidence="4">Lysosomal aspartic protease</fullName>
    </submittedName>
</protein>
<dbReference type="GO" id="GO:0006508">
    <property type="term" value="P:proteolysis"/>
    <property type="evidence" value="ECO:0007669"/>
    <property type="project" value="UniProtKB-KW"/>
</dbReference>
<keyword evidence="2" id="KW-1015">Disulfide bond</keyword>
<evidence type="ECO:0000259" key="3">
    <source>
        <dbReference type="PROSITE" id="PS51767"/>
    </source>
</evidence>
<feature type="domain" description="Peptidase A1" evidence="3">
    <location>
        <begin position="1"/>
        <end position="189"/>
    </location>
</feature>
<proteinExistence type="inferred from homology"/>
<reference evidence="4 5" key="1">
    <citation type="submission" date="2021-06" db="EMBL/GenBank/DDBJ databases">
        <title>Caerostris darwini draft genome.</title>
        <authorList>
            <person name="Kono N."/>
            <person name="Arakawa K."/>
        </authorList>
    </citation>
    <scope>NUCLEOTIDE SEQUENCE [LARGE SCALE GENOMIC DNA]</scope>
</reference>
<keyword evidence="5" id="KW-1185">Reference proteome</keyword>
<dbReference type="GO" id="GO:0005764">
    <property type="term" value="C:lysosome"/>
    <property type="evidence" value="ECO:0007669"/>
    <property type="project" value="TreeGrafter"/>
</dbReference>
<dbReference type="AlphaFoldDB" id="A0AAV4TFA2"/>
<evidence type="ECO:0000256" key="1">
    <source>
        <dbReference type="ARBA" id="ARBA00007447"/>
    </source>
</evidence>
<dbReference type="PANTHER" id="PTHR47966">
    <property type="entry name" value="BETA-SITE APP-CLEAVING ENZYME, ISOFORM A-RELATED"/>
    <property type="match status" value="1"/>
</dbReference>
<name>A0AAV4TFA2_9ARAC</name>
<gene>
    <name evidence="4" type="primary">AAEL006169</name>
    <name evidence="4" type="ORF">CDAR_64161</name>
</gene>
<dbReference type="PRINTS" id="PR00792">
    <property type="entry name" value="PEPSIN"/>
</dbReference>
<comment type="caution">
    <text evidence="4">The sequence shown here is derived from an EMBL/GenBank/DDBJ whole genome shotgun (WGS) entry which is preliminary data.</text>
</comment>
<accession>A0AAV4TFA2</accession>
<dbReference type="EMBL" id="BPLQ01009447">
    <property type="protein sequence ID" value="GIY44066.1"/>
    <property type="molecule type" value="Genomic_DNA"/>
</dbReference>
<dbReference type="InterPro" id="IPR021109">
    <property type="entry name" value="Peptidase_aspartic_dom_sf"/>
</dbReference>
<comment type="similarity">
    <text evidence="1">Belongs to the peptidase A1 family.</text>
</comment>
<dbReference type="Pfam" id="PF00026">
    <property type="entry name" value="Asp"/>
    <property type="match status" value="1"/>
</dbReference>
<dbReference type="PROSITE" id="PS51767">
    <property type="entry name" value="PEPTIDASE_A1"/>
    <property type="match status" value="1"/>
</dbReference>
<sequence length="192" mass="21268">MTRLEHSFNILLHSDNRASSWNPEESSGGEIIFGGIDSNHYKGNLTYVPVDRKLYWQFHMDSVSMTVDGKSFDFCPEGSEAVADTGTTGIAGPVAAIHKLNTQLGAVSIGHGQYRLDCSRISMLPKVSFKFGGRIFELESKDYVLQDSKICISGFVGMNLSEPLWVIGNVFLGRYYTVFDHARSRIGFAESV</sequence>
<dbReference type="FunFam" id="2.40.70.10:FF:000044">
    <property type="entry name" value="Lysosomal aspartic protease"/>
    <property type="match status" value="1"/>
</dbReference>
<dbReference type="PANTHER" id="PTHR47966:SF51">
    <property type="entry name" value="BETA-SITE APP-CLEAVING ENZYME, ISOFORM A-RELATED"/>
    <property type="match status" value="1"/>
</dbReference>